<evidence type="ECO:0000313" key="3">
    <source>
        <dbReference type="Proteomes" id="UP000663829"/>
    </source>
</evidence>
<accession>A0A816D3X0</accession>
<dbReference type="Proteomes" id="UP000681722">
    <property type="component" value="Unassembled WGS sequence"/>
</dbReference>
<sequence length="27" mass="3077">LDVLAGALPNAPARTSRFFRWAIFAWE</sequence>
<reference evidence="1" key="1">
    <citation type="submission" date="2021-02" db="EMBL/GenBank/DDBJ databases">
        <authorList>
            <person name="Nowell W R."/>
        </authorList>
    </citation>
    <scope>NUCLEOTIDE SEQUENCE</scope>
</reference>
<dbReference type="AlphaFoldDB" id="A0A816D3X0"/>
<organism evidence="1 3">
    <name type="scientific">Didymodactylos carnosus</name>
    <dbReference type="NCBI Taxonomy" id="1234261"/>
    <lineage>
        <taxon>Eukaryota</taxon>
        <taxon>Metazoa</taxon>
        <taxon>Spiralia</taxon>
        <taxon>Gnathifera</taxon>
        <taxon>Rotifera</taxon>
        <taxon>Eurotatoria</taxon>
        <taxon>Bdelloidea</taxon>
        <taxon>Philodinida</taxon>
        <taxon>Philodinidae</taxon>
        <taxon>Didymodactylos</taxon>
    </lineage>
</organism>
<evidence type="ECO:0000313" key="1">
    <source>
        <dbReference type="EMBL" id="CAF1632113.1"/>
    </source>
</evidence>
<keyword evidence="3" id="KW-1185">Reference proteome</keyword>
<gene>
    <name evidence="1" type="ORF">GPM918_LOCUS44410</name>
    <name evidence="2" type="ORF">SRO942_LOCUS46252</name>
</gene>
<feature type="non-terminal residue" evidence="1">
    <location>
        <position position="1"/>
    </location>
</feature>
<dbReference type="Proteomes" id="UP000663829">
    <property type="component" value="Unassembled WGS sequence"/>
</dbReference>
<name>A0A816D3X0_9BILA</name>
<evidence type="ECO:0000313" key="2">
    <source>
        <dbReference type="EMBL" id="CAF4532269.1"/>
    </source>
</evidence>
<proteinExistence type="predicted"/>
<comment type="caution">
    <text evidence="1">The sequence shown here is derived from an EMBL/GenBank/DDBJ whole genome shotgun (WGS) entry which is preliminary data.</text>
</comment>
<protein>
    <submittedName>
        <fullName evidence="1">Uncharacterized protein</fullName>
    </submittedName>
</protein>
<dbReference type="EMBL" id="CAJNOQ010043960">
    <property type="protein sequence ID" value="CAF1632113.1"/>
    <property type="molecule type" value="Genomic_DNA"/>
</dbReference>
<dbReference type="EMBL" id="CAJOBC010111912">
    <property type="protein sequence ID" value="CAF4532269.1"/>
    <property type="molecule type" value="Genomic_DNA"/>
</dbReference>